<sequence length="41" mass="4537">MRPSRAWATNPGDNKRAPSMQTPTNWPIDLLIPKFIAGTGE</sequence>
<evidence type="ECO:0000256" key="1">
    <source>
        <dbReference type="SAM" id="MobiDB-lite"/>
    </source>
</evidence>
<reference evidence="2" key="1">
    <citation type="submission" date="2020-05" db="EMBL/GenBank/DDBJ databases">
        <authorList>
            <person name="Chiriac C."/>
            <person name="Salcher M."/>
            <person name="Ghai R."/>
            <person name="Kavagutti S V."/>
        </authorList>
    </citation>
    <scope>NUCLEOTIDE SEQUENCE</scope>
</reference>
<accession>A0A6J7H229</accession>
<evidence type="ECO:0000313" key="3">
    <source>
        <dbReference type="EMBL" id="CAB5035940.1"/>
    </source>
</evidence>
<protein>
    <submittedName>
        <fullName evidence="2">Unannotated protein</fullName>
    </submittedName>
</protein>
<evidence type="ECO:0000313" key="2">
    <source>
        <dbReference type="EMBL" id="CAB4913972.1"/>
    </source>
</evidence>
<dbReference type="EMBL" id="CAFBPS010000153">
    <property type="protein sequence ID" value="CAB5035940.1"/>
    <property type="molecule type" value="Genomic_DNA"/>
</dbReference>
<dbReference type="AlphaFoldDB" id="A0A6J7H229"/>
<dbReference type="EMBL" id="CAFBMF010000166">
    <property type="protein sequence ID" value="CAB4913972.1"/>
    <property type="molecule type" value="Genomic_DNA"/>
</dbReference>
<proteinExistence type="predicted"/>
<feature type="region of interest" description="Disordered" evidence="1">
    <location>
        <begin position="1"/>
        <end position="25"/>
    </location>
</feature>
<name>A0A6J7H229_9ZZZZ</name>
<gene>
    <name evidence="2" type="ORF">UFOPK3494_01705</name>
    <name evidence="3" type="ORF">UFOPK4134_01548</name>
</gene>
<organism evidence="2">
    <name type="scientific">freshwater metagenome</name>
    <dbReference type="NCBI Taxonomy" id="449393"/>
    <lineage>
        <taxon>unclassified sequences</taxon>
        <taxon>metagenomes</taxon>
        <taxon>ecological metagenomes</taxon>
    </lineage>
</organism>